<evidence type="ECO:0000256" key="1">
    <source>
        <dbReference type="SAM" id="SignalP"/>
    </source>
</evidence>
<comment type="caution">
    <text evidence="2">The sequence shown here is derived from an EMBL/GenBank/DDBJ whole genome shotgun (WGS) entry which is preliminary data.</text>
</comment>
<evidence type="ECO:0000313" key="2">
    <source>
        <dbReference type="EMBL" id="GAT31897.1"/>
    </source>
</evidence>
<evidence type="ECO:0000313" key="3">
    <source>
        <dbReference type="Proteomes" id="UP000076023"/>
    </source>
</evidence>
<feature type="signal peptide" evidence="1">
    <location>
        <begin position="1"/>
        <end position="25"/>
    </location>
</feature>
<dbReference type="RefSeq" id="WP_075077768.1">
    <property type="nucleotide sequence ID" value="NZ_BDCO01000002.1"/>
</dbReference>
<protein>
    <submittedName>
        <fullName evidence="2">PEP-CTERM protein-sorting domain-containing protein</fullName>
    </submittedName>
</protein>
<keyword evidence="1" id="KW-0732">Signal</keyword>
<proteinExistence type="predicted"/>
<dbReference type="EMBL" id="BDCO01000002">
    <property type="protein sequence ID" value="GAT31897.1"/>
    <property type="molecule type" value="Genomic_DNA"/>
</dbReference>
<gene>
    <name evidence="2" type="ORF">TSACC_2291</name>
</gene>
<dbReference type="InParanoid" id="A0A146G4E3"/>
<accession>A0A146G4E3</accession>
<dbReference type="AlphaFoldDB" id="A0A146G4E3"/>
<dbReference type="Proteomes" id="UP000076023">
    <property type="component" value="Unassembled WGS sequence"/>
</dbReference>
<dbReference type="OrthoDB" id="194518at2"/>
<reference evidence="3" key="1">
    <citation type="journal article" date="2017" name="Genome Announc.">
        <title>Draft Genome Sequence of Terrimicrobium sacchariphilum NM-5T, a Facultative Anaerobic Soil Bacterium of the Class Spartobacteria.</title>
        <authorList>
            <person name="Qiu Y.L."/>
            <person name="Tourlousse D.M."/>
            <person name="Matsuura N."/>
            <person name="Ohashi A."/>
            <person name="Sekiguchi Y."/>
        </authorList>
    </citation>
    <scope>NUCLEOTIDE SEQUENCE [LARGE SCALE GENOMIC DNA]</scope>
    <source>
        <strain evidence="3">NM-5</strain>
    </source>
</reference>
<dbReference type="STRING" id="690879.TSACC_2291"/>
<name>A0A146G4E3_TERSA</name>
<organism evidence="2 3">
    <name type="scientific">Terrimicrobium sacchariphilum</name>
    <dbReference type="NCBI Taxonomy" id="690879"/>
    <lineage>
        <taxon>Bacteria</taxon>
        <taxon>Pseudomonadati</taxon>
        <taxon>Verrucomicrobiota</taxon>
        <taxon>Terrimicrobiia</taxon>
        <taxon>Terrimicrobiales</taxon>
        <taxon>Terrimicrobiaceae</taxon>
        <taxon>Terrimicrobium</taxon>
    </lineage>
</organism>
<sequence>MKTAISQLLLAAVVAGLAPSITAHATLLAYEGFTGYAAGQQLAGKPVGSSAYGVSGTVGGIGQSNDYYASANGLTFGSMPVSAGSAMYADNAGVAAGLTYNYNGPSVTGTVYTSFLLNIASGITTASSSGLRINTSQNASGATAFFQSYGDTSSSTVPGNAYGLNASQVNSSSPATTAGSLSLNTTYLVVGIFTNTGTSLSAGSPGLGTTYVMTLDQYNYFNSHGGVTTAALAAATVGASGGNTIFSAVSSSVTSGTYTLQTGGGIQFAIGNAQVSQTVYFDEMRVGTSLSDVIPVPEPSSVSLVIAGISFLVLRGISARRRSLR</sequence>
<keyword evidence="3" id="KW-1185">Reference proteome</keyword>
<feature type="chain" id="PRO_5007524413" evidence="1">
    <location>
        <begin position="26"/>
        <end position="325"/>
    </location>
</feature>